<organism evidence="2 3">
    <name type="scientific">Aspergillus calidoustus</name>
    <dbReference type="NCBI Taxonomy" id="454130"/>
    <lineage>
        <taxon>Eukaryota</taxon>
        <taxon>Fungi</taxon>
        <taxon>Dikarya</taxon>
        <taxon>Ascomycota</taxon>
        <taxon>Pezizomycotina</taxon>
        <taxon>Eurotiomycetes</taxon>
        <taxon>Eurotiomycetidae</taxon>
        <taxon>Eurotiales</taxon>
        <taxon>Aspergillaceae</taxon>
        <taxon>Aspergillus</taxon>
        <taxon>Aspergillus subgen. Nidulantes</taxon>
    </lineage>
</organism>
<feature type="compositionally biased region" description="Acidic residues" evidence="1">
    <location>
        <begin position="476"/>
        <end position="498"/>
    </location>
</feature>
<feature type="region of interest" description="Disordered" evidence="1">
    <location>
        <begin position="476"/>
        <end position="501"/>
    </location>
</feature>
<dbReference type="STRING" id="454130.A0A0U5GQB1"/>
<evidence type="ECO:0000313" key="2">
    <source>
        <dbReference type="EMBL" id="CEN61066.1"/>
    </source>
</evidence>
<evidence type="ECO:0000313" key="3">
    <source>
        <dbReference type="Proteomes" id="UP000054771"/>
    </source>
</evidence>
<proteinExistence type="predicted"/>
<sequence length="538" mass="60312">MASGADPEKTAGSDASEGASLISEEGPAGPGVPDSGSHVSAGGGGGSLADWVEPGLIGTPSNLSFDEQEKKNVAYFGLRDKWLRGPSANAKGAPRVSIGVLDPLITVERHHGKYHITARFHVETTIDDYNAHRKDGHELFFHDICLQYLNSSGDEDLLTEPKSDATGAFTVTRTSSRTVSGDLGVSLSGTPSVNVSLGISRSRECTIEHTVNTWTVSAHRVFPEARKRRRKIDDPRYQWFWAANYKETATLTPDLTHTVKRHVLVKRAVPIDSFPNERLESARQVLRGRAWVDKAESRNATPHELDSARHSLFTKEEEAWRALLADWQSKDRRHVPLEQLLEFKFCILIRLKKRYGRLHRALIFSGNRNKAKLLEPTYKERFCIRVPFASDPPRPHPSDTSLWRYTRRPRDFPSEHYLANLTRIPVQDTYSLRDVLAKIKNEYAGNWDELQSKEWIDLVRDGTGDQIRETDLMAEADATAEEEAEAEGEADATAEETGEATTDAVVTHHYTHLLRPANAPLKKKRARNIQVHYQGGPH</sequence>
<protein>
    <submittedName>
        <fullName evidence="2">Uncharacterized protein</fullName>
    </submittedName>
</protein>
<gene>
    <name evidence="2" type="ORF">ASPCAL07732</name>
</gene>
<feature type="region of interest" description="Disordered" evidence="1">
    <location>
        <begin position="1"/>
        <end position="45"/>
    </location>
</feature>
<name>A0A0U5GQB1_ASPCI</name>
<dbReference type="OMA" id="QWFWAAN"/>
<feature type="compositionally biased region" description="Basic and acidic residues" evidence="1">
    <location>
        <begin position="1"/>
        <end position="11"/>
    </location>
</feature>
<reference evidence="3" key="1">
    <citation type="journal article" date="2016" name="Genome Announc.">
        <title>Draft genome sequences of fungus Aspergillus calidoustus.</title>
        <authorList>
            <person name="Horn F."/>
            <person name="Linde J."/>
            <person name="Mattern D.J."/>
            <person name="Walther G."/>
            <person name="Guthke R."/>
            <person name="Scherlach K."/>
            <person name="Martin K."/>
            <person name="Brakhage A.A."/>
            <person name="Petzke L."/>
            <person name="Valiante V."/>
        </authorList>
    </citation>
    <scope>NUCLEOTIDE SEQUENCE [LARGE SCALE GENOMIC DNA]</scope>
    <source>
        <strain evidence="3">SF006504</strain>
    </source>
</reference>
<keyword evidence="3" id="KW-1185">Reference proteome</keyword>
<dbReference type="OrthoDB" id="4460251at2759"/>
<accession>A0A0U5GQB1</accession>
<dbReference type="EMBL" id="CDMC01000006">
    <property type="protein sequence ID" value="CEN61066.1"/>
    <property type="molecule type" value="Genomic_DNA"/>
</dbReference>
<dbReference type="Proteomes" id="UP000054771">
    <property type="component" value="Unassembled WGS sequence"/>
</dbReference>
<evidence type="ECO:0000256" key="1">
    <source>
        <dbReference type="SAM" id="MobiDB-lite"/>
    </source>
</evidence>
<dbReference type="AlphaFoldDB" id="A0A0U5GQB1"/>